<dbReference type="STRING" id="1179773.BN6_39730"/>
<dbReference type="KEGG" id="sesp:BN6_39730"/>
<evidence type="ECO:0000313" key="2">
    <source>
        <dbReference type="Proteomes" id="UP000006281"/>
    </source>
</evidence>
<accession>K0JTY0</accession>
<dbReference type="OrthoDB" id="2617571at2"/>
<dbReference type="BioCyc" id="SESP1179773:BN6_RS19225-MONOMER"/>
<dbReference type="Proteomes" id="UP000006281">
    <property type="component" value="Chromosome"/>
</dbReference>
<dbReference type="RefSeq" id="WP_015101372.1">
    <property type="nucleotide sequence ID" value="NC_019673.1"/>
</dbReference>
<organism evidence="1 2">
    <name type="scientific">Saccharothrix espanaensis (strain ATCC 51144 / DSM 44229 / JCM 9112 / NBRC 15066 / NRRL 15764)</name>
    <dbReference type="NCBI Taxonomy" id="1179773"/>
    <lineage>
        <taxon>Bacteria</taxon>
        <taxon>Bacillati</taxon>
        <taxon>Actinomycetota</taxon>
        <taxon>Actinomycetes</taxon>
        <taxon>Pseudonocardiales</taxon>
        <taxon>Pseudonocardiaceae</taxon>
        <taxon>Saccharothrix</taxon>
    </lineage>
</organism>
<dbReference type="AlphaFoldDB" id="K0JTY0"/>
<proteinExistence type="predicted"/>
<dbReference type="PATRIC" id="fig|1179773.3.peg.3975"/>
<dbReference type="EMBL" id="HE804045">
    <property type="protein sequence ID" value="CCH31260.1"/>
    <property type="molecule type" value="Genomic_DNA"/>
</dbReference>
<sequence>MSLNVQVFVFGPGDRVEVVDTPPGCDDSAGFESWRTRVWGSSAARGLGCTLLPVLATGDLVVAPDQVPALVRECAVIRADLAAVTPGPDLPRAQDQHTDPVELRLSNIEAAAARAGVVGGGVIIW</sequence>
<keyword evidence="2" id="KW-1185">Reference proteome</keyword>
<name>K0JTY0_SACES</name>
<protein>
    <submittedName>
        <fullName evidence="1">Uncharacterized protein</fullName>
    </submittedName>
</protein>
<dbReference type="HOGENOM" id="CLU_162727_0_0_11"/>
<dbReference type="eggNOG" id="ENOG5031UUF">
    <property type="taxonomic scope" value="Bacteria"/>
</dbReference>
<gene>
    <name evidence="1" type="ordered locus">BN6_39730</name>
</gene>
<reference evidence="1 2" key="1">
    <citation type="journal article" date="2012" name="BMC Genomics">
        <title>Complete genome sequence of Saccharothrix espanaensis DSM 44229T and comparison to the other completely sequenced Pseudonocardiaceae.</title>
        <authorList>
            <person name="Strobel T."/>
            <person name="Al-Dilaimi A."/>
            <person name="Blom J."/>
            <person name="Gessner A."/>
            <person name="Kalinowski J."/>
            <person name="Luzhetska M."/>
            <person name="Puhler A."/>
            <person name="Szczepanowski R."/>
            <person name="Bechthold A."/>
            <person name="Ruckert C."/>
        </authorList>
    </citation>
    <scope>NUCLEOTIDE SEQUENCE [LARGE SCALE GENOMIC DNA]</scope>
    <source>
        <strain evidence="2">ATCC 51144 / DSM 44229 / JCM 9112 / NBRC 15066 / NRRL 15764</strain>
    </source>
</reference>
<evidence type="ECO:0000313" key="1">
    <source>
        <dbReference type="EMBL" id="CCH31260.1"/>
    </source>
</evidence>